<evidence type="ECO:0000313" key="2">
    <source>
        <dbReference type="EMBL" id="KAK3223299.1"/>
    </source>
</evidence>
<sequence length="145" mass="16329">MGWNTPTSQRLPRKLFQPSGQLRKIPTSLIGLIPRPSSCLPNNTHGEASVQITSFVPRLENPPKQPNDSSLHPSTDRREREAGAPSGWWSNHICFFRPLFRQAEGRRGRRMEDVGKDGPVLLIRVPCMPHPKDSASPESRDFRIG</sequence>
<evidence type="ECO:0000256" key="1">
    <source>
        <dbReference type="SAM" id="MobiDB-lite"/>
    </source>
</evidence>
<reference evidence="2" key="1">
    <citation type="journal article" date="2023" name="Plant J.">
        <title>Genome sequences and population genomics provide insights into the demographic history, inbreeding, and mutation load of two 'living fossil' tree species of Dipteronia.</title>
        <authorList>
            <person name="Feng Y."/>
            <person name="Comes H.P."/>
            <person name="Chen J."/>
            <person name="Zhu S."/>
            <person name="Lu R."/>
            <person name="Zhang X."/>
            <person name="Li P."/>
            <person name="Qiu J."/>
            <person name="Olsen K.M."/>
            <person name="Qiu Y."/>
        </authorList>
    </citation>
    <scope>NUCLEOTIDE SEQUENCE</scope>
    <source>
        <strain evidence="2">NBL</strain>
    </source>
</reference>
<dbReference type="Proteomes" id="UP001281410">
    <property type="component" value="Unassembled WGS sequence"/>
</dbReference>
<organism evidence="2 3">
    <name type="scientific">Dipteronia sinensis</name>
    <dbReference type="NCBI Taxonomy" id="43782"/>
    <lineage>
        <taxon>Eukaryota</taxon>
        <taxon>Viridiplantae</taxon>
        <taxon>Streptophyta</taxon>
        <taxon>Embryophyta</taxon>
        <taxon>Tracheophyta</taxon>
        <taxon>Spermatophyta</taxon>
        <taxon>Magnoliopsida</taxon>
        <taxon>eudicotyledons</taxon>
        <taxon>Gunneridae</taxon>
        <taxon>Pentapetalae</taxon>
        <taxon>rosids</taxon>
        <taxon>malvids</taxon>
        <taxon>Sapindales</taxon>
        <taxon>Sapindaceae</taxon>
        <taxon>Hippocastanoideae</taxon>
        <taxon>Acereae</taxon>
        <taxon>Dipteronia</taxon>
    </lineage>
</organism>
<proteinExistence type="predicted"/>
<feature type="region of interest" description="Disordered" evidence="1">
    <location>
        <begin position="58"/>
        <end position="89"/>
    </location>
</feature>
<protein>
    <submittedName>
        <fullName evidence="2">Uncharacterized protein</fullName>
    </submittedName>
</protein>
<name>A0AAE0ECQ9_9ROSI</name>
<dbReference type="EMBL" id="JANJYJ010000003">
    <property type="protein sequence ID" value="KAK3223299.1"/>
    <property type="molecule type" value="Genomic_DNA"/>
</dbReference>
<feature type="region of interest" description="Disordered" evidence="1">
    <location>
        <begin position="125"/>
        <end position="145"/>
    </location>
</feature>
<gene>
    <name evidence="2" type="ORF">Dsin_010324</name>
</gene>
<feature type="compositionally biased region" description="Basic and acidic residues" evidence="1">
    <location>
        <begin position="130"/>
        <end position="145"/>
    </location>
</feature>
<keyword evidence="3" id="KW-1185">Reference proteome</keyword>
<comment type="caution">
    <text evidence="2">The sequence shown here is derived from an EMBL/GenBank/DDBJ whole genome shotgun (WGS) entry which is preliminary data.</text>
</comment>
<evidence type="ECO:0000313" key="3">
    <source>
        <dbReference type="Proteomes" id="UP001281410"/>
    </source>
</evidence>
<dbReference type="AlphaFoldDB" id="A0AAE0ECQ9"/>
<accession>A0AAE0ECQ9</accession>